<feature type="region of interest" description="Disordered" evidence="1">
    <location>
        <begin position="370"/>
        <end position="402"/>
    </location>
</feature>
<evidence type="ECO:0000313" key="4">
    <source>
        <dbReference type="Proteomes" id="UP000233524"/>
    </source>
</evidence>
<dbReference type="Proteomes" id="UP000233524">
    <property type="component" value="Unassembled WGS sequence"/>
</dbReference>
<evidence type="ECO:0008006" key="5">
    <source>
        <dbReference type="Google" id="ProtNLM"/>
    </source>
</evidence>
<organism evidence="3 4">
    <name type="scientific">Lomentospora prolificans</name>
    <dbReference type="NCBI Taxonomy" id="41688"/>
    <lineage>
        <taxon>Eukaryota</taxon>
        <taxon>Fungi</taxon>
        <taxon>Dikarya</taxon>
        <taxon>Ascomycota</taxon>
        <taxon>Pezizomycotina</taxon>
        <taxon>Sordariomycetes</taxon>
        <taxon>Hypocreomycetidae</taxon>
        <taxon>Microascales</taxon>
        <taxon>Microascaceae</taxon>
        <taxon>Lomentospora</taxon>
    </lineage>
</organism>
<feature type="transmembrane region" description="Helical" evidence="2">
    <location>
        <begin position="66"/>
        <end position="95"/>
    </location>
</feature>
<evidence type="ECO:0000256" key="1">
    <source>
        <dbReference type="SAM" id="MobiDB-lite"/>
    </source>
</evidence>
<comment type="caution">
    <text evidence="3">The sequence shown here is derived from an EMBL/GenBank/DDBJ whole genome shotgun (WGS) entry which is preliminary data.</text>
</comment>
<feature type="transmembrane region" description="Helical" evidence="2">
    <location>
        <begin position="204"/>
        <end position="223"/>
    </location>
</feature>
<dbReference type="AlphaFoldDB" id="A0A2N3NIP7"/>
<keyword evidence="2" id="KW-0812">Transmembrane</keyword>
<dbReference type="PANTHER" id="PTHR38421:SF1">
    <property type="entry name" value="TRANSMEMBRANE PROTEIN"/>
    <property type="match status" value="1"/>
</dbReference>
<keyword evidence="2" id="KW-1133">Transmembrane helix</keyword>
<proteinExistence type="predicted"/>
<reference evidence="3 4" key="1">
    <citation type="journal article" date="2017" name="G3 (Bethesda)">
        <title>First Draft Genome Sequence of the Pathogenic Fungus Lomentospora prolificans (Formerly Scedosporium prolificans).</title>
        <authorList>
            <person name="Luo R."/>
            <person name="Zimin A."/>
            <person name="Workman R."/>
            <person name="Fan Y."/>
            <person name="Pertea G."/>
            <person name="Grossman N."/>
            <person name="Wear M.P."/>
            <person name="Jia B."/>
            <person name="Miller H."/>
            <person name="Casadevall A."/>
            <person name="Timp W."/>
            <person name="Zhang S.X."/>
            <person name="Salzberg S.L."/>
        </authorList>
    </citation>
    <scope>NUCLEOTIDE SEQUENCE [LARGE SCALE GENOMIC DNA]</scope>
    <source>
        <strain evidence="3 4">JHH-5317</strain>
    </source>
</reference>
<protein>
    <recommendedName>
        <fullName evidence="5">Transmembrane protein UsgS</fullName>
    </recommendedName>
</protein>
<keyword evidence="2" id="KW-0472">Membrane</keyword>
<gene>
    <name evidence="3" type="ORF">jhhlp_001616</name>
</gene>
<evidence type="ECO:0000256" key="2">
    <source>
        <dbReference type="SAM" id="Phobius"/>
    </source>
</evidence>
<dbReference type="OrthoDB" id="10041630at2759"/>
<dbReference type="VEuPathDB" id="FungiDB:jhhlp_001616"/>
<sequence>MATRRGRPQTREGGKEPLDLDALKSQFDVSNFDLNAIIRGIQLTFVGVNRALQNQEIFTNKHYKQAAYAVAAGIVIRLTIAIPIFLVKASLWFLSFFISMEDATWDDTLVNGLDFIAEYVLQVPFFLMVLMRYVSPTLDNLFMDSLRWVDVTYVQKHKNERPSSLRSLYYPNLKLYRVTDGSTHNTSLADRVTVFLSRFAKRGLISLAVYALSFTPLIGRFVLPAASFYTFNSAVGLGPASAIFAAGLFLPRAWLVVFLQTYFSTRSLMRELLEPYFARIHFTSAQKKQWFHSRAGLLFGFALAFNVLIRVPLVGVLVYGLAEASTAYLLTKITDPPPPPQRQAGFAESQTVWRNKQKFLGLSLSNLDALQTAPPSPPPSTATATGMDLGTGPSDDPPLSELPSYEEAMAALRVQGS</sequence>
<dbReference type="InParanoid" id="A0A2N3NIP7"/>
<feature type="transmembrane region" description="Helical" evidence="2">
    <location>
        <begin position="243"/>
        <end position="263"/>
    </location>
</feature>
<keyword evidence="4" id="KW-1185">Reference proteome</keyword>
<dbReference type="PANTHER" id="PTHR38421">
    <property type="entry name" value="TRANSMEMBRANE PROTEIN USGS"/>
    <property type="match status" value="1"/>
</dbReference>
<dbReference type="EMBL" id="NLAX01000004">
    <property type="protein sequence ID" value="PKS12316.1"/>
    <property type="molecule type" value="Genomic_DNA"/>
</dbReference>
<feature type="compositionally biased region" description="Low complexity" evidence="1">
    <location>
        <begin position="393"/>
        <end position="402"/>
    </location>
</feature>
<feature type="transmembrane region" description="Helical" evidence="2">
    <location>
        <begin position="115"/>
        <end position="134"/>
    </location>
</feature>
<accession>A0A2N3NIP7</accession>
<evidence type="ECO:0000313" key="3">
    <source>
        <dbReference type="EMBL" id="PKS12316.1"/>
    </source>
</evidence>
<feature type="transmembrane region" description="Helical" evidence="2">
    <location>
        <begin position="297"/>
        <end position="322"/>
    </location>
</feature>
<name>A0A2N3NIP7_9PEZI</name>